<dbReference type="EMBL" id="SLZW01000001">
    <property type="protein sequence ID" value="TCS64919.1"/>
    <property type="molecule type" value="Genomic_DNA"/>
</dbReference>
<comment type="similarity">
    <text evidence="1">Belongs to the carbohydrate kinase PfkB family.</text>
</comment>
<keyword evidence="6" id="KW-1185">Reference proteome</keyword>
<dbReference type="InterPro" id="IPR011611">
    <property type="entry name" value="PfkB_dom"/>
</dbReference>
<dbReference type="Gene3D" id="3.30.1110.10">
    <property type="match status" value="1"/>
</dbReference>
<dbReference type="OrthoDB" id="9813569at2"/>
<comment type="caution">
    <text evidence="5">The sequence shown here is derived from an EMBL/GenBank/DDBJ whole genome shotgun (WGS) entry which is preliminary data.</text>
</comment>
<evidence type="ECO:0000256" key="2">
    <source>
        <dbReference type="ARBA" id="ARBA00022679"/>
    </source>
</evidence>
<reference evidence="5 6" key="1">
    <citation type="submission" date="2019-03" db="EMBL/GenBank/DDBJ databases">
        <title>Genomic Encyclopedia of Type Strains, Phase IV (KMG-IV): sequencing the most valuable type-strain genomes for metagenomic binning, comparative biology and taxonomic classification.</title>
        <authorList>
            <person name="Goeker M."/>
        </authorList>
    </citation>
    <scope>NUCLEOTIDE SEQUENCE [LARGE SCALE GENOMIC DNA]</scope>
    <source>
        <strain evidence="5 6">DSM 101688</strain>
    </source>
</reference>
<dbReference type="Proteomes" id="UP000295304">
    <property type="component" value="Unassembled WGS sequence"/>
</dbReference>
<dbReference type="SUPFAM" id="SSF53613">
    <property type="entry name" value="Ribokinase-like"/>
    <property type="match status" value="1"/>
</dbReference>
<organism evidence="5 6">
    <name type="scientific">Varunaivibrio sulfuroxidans</name>
    <dbReference type="NCBI Taxonomy" id="1773489"/>
    <lineage>
        <taxon>Bacteria</taxon>
        <taxon>Pseudomonadati</taxon>
        <taxon>Pseudomonadota</taxon>
        <taxon>Alphaproteobacteria</taxon>
        <taxon>Rhodospirillales</taxon>
        <taxon>Magnetovibrionaceae</taxon>
        <taxon>Varunaivibrio</taxon>
    </lineage>
</organism>
<dbReference type="PANTHER" id="PTHR43320">
    <property type="entry name" value="SUGAR KINASE"/>
    <property type="match status" value="1"/>
</dbReference>
<name>A0A4R3JFK1_9PROT</name>
<dbReference type="AlphaFoldDB" id="A0A4R3JFK1"/>
<evidence type="ECO:0000256" key="1">
    <source>
        <dbReference type="ARBA" id="ARBA00010688"/>
    </source>
</evidence>
<evidence type="ECO:0000259" key="4">
    <source>
        <dbReference type="Pfam" id="PF00294"/>
    </source>
</evidence>
<keyword evidence="2" id="KW-0808">Transferase</keyword>
<dbReference type="PROSITE" id="PS00584">
    <property type="entry name" value="PFKB_KINASES_2"/>
    <property type="match status" value="1"/>
</dbReference>
<evidence type="ECO:0000256" key="3">
    <source>
        <dbReference type="ARBA" id="ARBA00022777"/>
    </source>
</evidence>
<dbReference type="GO" id="GO:0016301">
    <property type="term" value="F:kinase activity"/>
    <property type="evidence" value="ECO:0007669"/>
    <property type="project" value="UniProtKB-KW"/>
</dbReference>
<dbReference type="Pfam" id="PF00294">
    <property type="entry name" value="PfkB"/>
    <property type="match status" value="1"/>
</dbReference>
<feature type="domain" description="Carbohydrate kinase PfkB" evidence="4">
    <location>
        <begin position="60"/>
        <end position="319"/>
    </location>
</feature>
<dbReference type="CDD" id="cd01168">
    <property type="entry name" value="adenosine_kinase"/>
    <property type="match status" value="1"/>
</dbReference>
<dbReference type="PANTHER" id="PTHR43320:SF3">
    <property type="entry name" value="CARBOHYDRATE KINASE PFKB DOMAIN-CONTAINING PROTEIN"/>
    <property type="match status" value="1"/>
</dbReference>
<dbReference type="Gene3D" id="3.40.1190.20">
    <property type="match status" value="1"/>
</dbReference>
<sequence length="334" mass="35077">MTQTRFDVAGIGNAIVDVLAHADDAFIGKHGLNKGSMALVDDVRAEALYQDMGPGIECSGGSAANTIAGLALLGARAAFIGKVSDDQLGRVFAHDITSAGVHFATAPSKDGAPTARSMIVVTPDAERTMNTYLGACVDLNADDVDPDVIAAAKVTYMEGYLWDKDTAKEAFVKAAKIAHEAGRMVSLSLSDPFCVDRHRDSFLALVENHVDILFANEDEIMSLYRTVTFDDALQKARGHCKIAALTRSEKGSIVVSGEELHVVDAESVAKVMDTTGAGDAYAAGFLYGLTNGHGDDLALCARIGGICAGDVIAQFGARPADNLKDRLNTILGVA</sequence>
<evidence type="ECO:0000313" key="6">
    <source>
        <dbReference type="Proteomes" id="UP000295304"/>
    </source>
</evidence>
<protein>
    <submittedName>
        <fullName evidence="5">Sugar/nucleoside kinase (Ribokinase family)</fullName>
    </submittedName>
</protein>
<dbReference type="InterPro" id="IPR002173">
    <property type="entry name" value="Carboh/pur_kinase_PfkB_CS"/>
</dbReference>
<evidence type="ECO:0000313" key="5">
    <source>
        <dbReference type="EMBL" id="TCS64919.1"/>
    </source>
</evidence>
<dbReference type="RefSeq" id="WP_132937655.1">
    <property type="nucleotide sequence ID" value="NZ_CP119676.1"/>
</dbReference>
<accession>A0A4R3JFK1</accession>
<keyword evidence="3 5" id="KW-0418">Kinase</keyword>
<dbReference type="InterPro" id="IPR029056">
    <property type="entry name" value="Ribokinase-like"/>
</dbReference>
<proteinExistence type="inferred from homology"/>
<dbReference type="InterPro" id="IPR052700">
    <property type="entry name" value="Carb_kinase_PfkB-like"/>
</dbReference>
<gene>
    <name evidence="5" type="ORF">EDD55_101250</name>
</gene>